<dbReference type="PANTHER" id="PTHR34118:SF6">
    <property type="entry name" value="PROTEIN CONSERVED ONLY IN THE GREEN LINEAGE 160, CHLOROPLASTIC"/>
    <property type="match status" value="1"/>
</dbReference>
<feature type="domain" description="CGL160/ATPI" evidence="5">
    <location>
        <begin position="192"/>
        <end position="287"/>
    </location>
</feature>
<reference evidence="6" key="2">
    <citation type="journal article" date="2023" name="Plants (Basel)">
        <title>Annotation of the Turnera subulata (Passifloraceae) Draft Genome Reveals the S-Locus Evolved after the Divergence of Turneroideae from Passifloroideae in a Stepwise Manner.</title>
        <authorList>
            <person name="Henning P.M."/>
            <person name="Roalson E.H."/>
            <person name="Mir W."/>
            <person name="McCubbin A.G."/>
            <person name="Shore J.S."/>
        </authorList>
    </citation>
    <scope>NUCLEOTIDE SEQUENCE</scope>
    <source>
        <strain evidence="6">F60SS</strain>
    </source>
</reference>
<dbReference type="Pfam" id="PF24763">
    <property type="entry name" value="CGL160_C"/>
    <property type="match status" value="1"/>
</dbReference>
<evidence type="ECO:0000256" key="3">
    <source>
        <dbReference type="ARBA" id="ARBA00022989"/>
    </source>
</evidence>
<evidence type="ECO:0000256" key="1">
    <source>
        <dbReference type="ARBA" id="ARBA00004141"/>
    </source>
</evidence>
<sequence length="299" mass="33364">MAVAFYASPTHKFIFPNRNPLKWPSGVAARPGEYSCKTWLPKNTDPLTSDEYIWNKDFMPRFKKLVQDEPNSPFPETTNPQQEEQSAGFLSLTRVMELDRLDVDLSKELMRPSNTPFDQPTEVEAARANHSSSTKWRLAPTRREQLRWDKAAKAALDGSNLNLKEVRKPLADPAVLAAQSREQYFQVAYLTSGSQAYLICFGAGLIGSLVYLRMLGTSVDALGDGARGVVKGAVAQPRLLVPVVLVMIYNRWNGILVPNYGYMPLELIPMLVGFFTYKIATFAQAIEDALSGLVDKTQT</sequence>
<gene>
    <name evidence="6" type="ORF">Tsubulata_042938</name>
</gene>
<accession>A0A9Q0JIW5</accession>
<dbReference type="Proteomes" id="UP001141552">
    <property type="component" value="Unassembled WGS sequence"/>
</dbReference>
<keyword evidence="4" id="KW-0472">Membrane</keyword>
<evidence type="ECO:0000256" key="2">
    <source>
        <dbReference type="ARBA" id="ARBA00022692"/>
    </source>
</evidence>
<evidence type="ECO:0000256" key="4">
    <source>
        <dbReference type="ARBA" id="ARBA00023136"/>
    </source>
</evidence>
<dbReference type="GO" id="GO:0016020">
    <property type="term" value="C:membrane"/>
    <property type="evidence" value="ECO:0007669"/>
    <property type="project" value="UniProtKB-SubCell"/>
</dbReference>
<dbReference type="EMBL" id="JAKUCV010002529">
    <property type="protein sequence ID" value="KAJ4842295.1"/>
    <property type="molecule type" value="Genomic_DNA"/>
</dbReference>
<dbReference type="InterPro" id="IPR056309">
    <property type="entry name" value="CGL160/ATPI_dom"/>
</dbReference>
<keyword evidence="3" id="KW-1133">Transmembrane helix</keyword>
<organism evidence="6 7">
    <name type="scientific">Turnera subulata</name>
    <dbReference type="NCBI Taxonomy" id="218843"/>
    <lineage>
        <taxon>Eukaryota</taxon>
        <taxon>Viridiplantae</taxon>
        <taxon>Streptophyta</taxon>
        <taxon>Embryophyta</taxon>
        <taxon>Tracheophyta</taxon>
        <taxon>Spermatophyta</taxon>
        <taxon>Magnoliopsida</taxon>
        <taxon>eudicotyledons</taxon>
        <taxon>Gunneridae</taxon>
        <taxon>Pentapetalae</taxon>
        <taxon>rosids</taxon>
        <taxon>fabids</taxon>
        <taxon>Malpighiales</taxon>
        <taxon>Passifloraceae</taxon>
        <taxon>Turnera</taxon>
    </lineage>
</organism>
<evidence type="ECO:0000313" key="7">
    <source>
        <dbReference type="Proteomes" id="UP001141552"/>
    </source>
</evidence>
<comment type="subcellular location">
    <subcellularLocation>
        <location evidence="1">Membrane</location>
        <topology evidence="1">Multi-pass membrane protein</topology>
    </subcellularLocation>
</comment>
<dbReference type="OrthoDB" id="3700at2759"/>
<keyword evidence="7" id="KW-1185">Reference proteome</keyword>
<name>A0A9Q0JIW5_9ROSI</name>
<protein>
    <recommendedName>
        <fullName evidence="5">CGL160/ATPI domain-containing protein</fullName>
    </recommendedName>
</protein>
<proteinExistence type="predicted"/>
<dbReference type="AlphaFoldDB" id="A0A9Q0JIW5"/>
<reference evidence="6" key="1">
    <citation type="submission" date="2022-02" db="EMBL/GenBank/DDBJ databases">
        <authorList>
            <person name="Henning P.M."/>
            <person name="McCubbin A.G."/>
            <person name="Shore J.S."/>
        </authorList>
    </citation>
    <scope>NUCLEOTIDE SEQUENCE</scope>
    <source>
        <strain evidence="6">F60SS</strain>
        <tissue evidence="6">Leaves</tissue>
    </source>
</reference>
<evidence type="ECO:0000313" key="6">
    <source>
        <dbReference type="EMBL" id="KAJ4842295.1"/>
    </source>
</evidence>
<evidence type="ECO:0000259" key="5">
    <source>
        <dbReference type="Pfam" id="PF24763"/>
    </source>
</evidence>
<comment type="caution">
    <text evidence="6">The sequence shown here is derived from an EMBL/GenBank/DDBJ whole genome shotgun (WGS) entry which is preliminary data.</text>
</comment>
<dbReference type="PANTHER" id="PTHR34118">
    <property type="entry name" value="NF-KAPPA-B INHIBITOR-LIKE PROTEIN-RELATED"/>
    <property type="match status" value="1"/>
</dbReference>
<keyword evidence="2" id="KW-0812">Transmembrane</keyword>